<gene>
    <name evidence="1" type="ORF">FZ040_02595</name>
</gene>
<sequence>MSLVGADALTLSDFRKRVGPDDRIDYIIEALINSNPIMDDITWKEGNLLTGNKTTVRTSRPTPSIRRINRGVKHSKSTTEQVTDTCIILEDRSQVDIEAIALASDKEAFRRSEDAAFVAGFTDSVADNMFYGDTAADPDTFNGLAVRYDKYGGTDKTKPSYQVVAGGTANVGAHNTSCYFVGWGTHATTGIYPKNTVAGLKQRDLGEMTVKDADGLDYQALVTLFNWKVGLAVQDIRANAVVTNIDTTALPSTAAAKLALIEKFVKAKNRIRNLQARDKKVVLYVSDDMYDWFESYLLDKNNVHVTRQELMNDVPRIYFSGIEIKKCDAISNAEMPRSQA</sequence>
<dbReference type="InterPro" id="IPR048813">
    <property type="entry name" value="GP7-like"/>
</dbReference>
<dbReference type="NCBIfam" id="NF045672">
    <property type="entry name" value="MCP_gp7_epsi_15"/>
    <property type="match status" value="1"/>
</dbReference>
<comment type="caution">
    <text evidence="1">The sequence shown here is derived from an EMBL/GenBank/DDBJ whole genome shotgun (WGS) entry which is preliminary data.</text>
</comment>
<dbReference type="Pfam" id="PF20911">
    <property type="entry name" value="GP7"/>
    <property type="match status" value="1"/>
</dbReference>
<organism evidence="1 2">
    <name type="scientific">Selenomonas ruminis</name>
    <dbReference type="NCBI Taxonomy" id="2593411"/>
    <lineage>
        <taxon>Bacteria</taxon>
        <taxon>Bacillati</taxon>
        <taxon>Bacillota</taxon>
        <taxon>Negativicutes</taxon>
        <taxon>Selenomonadales</taxon>
        <taxon>Selenomonadaceae</taxon>
        <taxon>Selenomonas</taxon>
    </lineage>
</organism>
<dbReference type="AlphaFoldDB" id="A0A5D6WET7"/>
<evidence type="ECO:0008006" key="3">
    <source>
        <dbReference type="Google" id="ProtNLM"/>
    </source>
</evidence>
<protein>
    <recommendedName>
        <fullName evidence="3">Phage capsid protein</fullName>
    </recommendedName>
</protein>
<evidence type="ECO:0000313" key="2">
    <source>
        <dbReference type="Proteomes" id="UP000323646"/>
    </source>
</evidence>
<keyword evidence="2" id="KW-1185">Reference proteome</keyword>
<evidence type="ECO:0000313" key="1">
    <source>
        <dbReference type="EMBL" id="TYZ24944.1"/>
    </source>
</evidence>
<name>A0A5D6WET7_9FIRM</name>
<proteinExistence type="predicted"/>
<reference evidence="1 2" key="1">
    <citation type="submission" date="2019-08" db="EMBL/GenBank/DDBJ databases">
        <title>Selenomonas sp. mPRGC5 and Selenomonas sp. mPRGC8 isolated from ruminal fluid of dairy goat (Capra hircus).</title>
        <authorList>
            <person name="Poothong S."/>
            <person name="Nuengjamnong C."/>
            <person name="Tanasupawat S."/>
        </authorList>
    </citation>
    <scope>NUCLEOTIDE SEQUENCE [LARGE SCALE GENOMIC DNA]</scope>
    <source>
        <strain evidence="2">mPRGC5</strain>
    </source>
</reference>
<accession>A0A5D6WET7</accession>
<dbReference type="Proteomes" id="UP000323646">
    <property type="component" value="Unassembled WGS sequence"/>
</dbReference>
<dbReference type="RefSeq" id="WP_149170563.1">
    <property type="nucleotide sequence ID" value="NZ_VTOY01000001.1"/>
</dbReference>
<dbReference type="EMBL" id="VTOY01000001">
    <property type="protein sequence ID" value="TYZ24944.1"/>
    <property type="molecule type" value="Genomic_DNA"/>
</dbReference>
<dbReference type="OrthoDB" id="1630256at2"/>